<dbReference type="OrthoDB" id="10266451at2759"/>
<dbReference type="InterPro" id="IPR038499">
    <property type="entry name" value="BRO1_sf"/>
</dbReference>
<organism evidence="5 6">
    <name type="scientific">Cylindrobasidium torrendii FP15055 ss-10</name>
    <dbReference type="NCBI Taxonomy" id="1314674"/>
    <lineage>
        <taxon>Eukaryota</taxon>
        <taxon>Fungi</taxon>
        <taxon>Dikarya</taxon>
        <taxon>Basidiomycota</taxon>
        <taxon>Agaricomycotina</taxon>
        <taxon>Agaricomycetes</taxon>
        <taxon>Agaricomycetidae</taxon>
        <taxon>Agaricales</taxon>
        <taxon>Marasmiineae</taxon>
        <taxon>Physalacriaceae</taxon>
        <taxon>Cylindrobasidium</taxon>
    </lineage>
</organism>
<feature type="region of interest" description="Disordered" evidence="3">
    <location>
        <begin position="437"/>
        <end position="466"/>
    </location>
</feature>
<dbReference type="Gene3D" id="1.25.40.280">
    <property type="entry name" value="alix/aip1 like domains"/>
    <property type="match status" value="1"/>
</dbReference>
<dbReference type="GO" id="GO:0005886">
    <property type="term" value="C:plasma membrane"/>
    <property type="evidence" value="ECO:0007669"/>
    <property type="project" value="TreeGrafter"/>
</dbReference>
<dbReference type="EMBL" id="KN880494">
    <property type="protein sequence ID" value="KIY68896.1"/>
    <property type="molecule type" value="Genomic_DNA"/>
</dbReference>
<evidence type="ECO:0000256" key="2">
    <source>
        <dbReference type="ARBA" id="ARBA00022193"/>
    </source>
</evidence>
<evidence type="ECO:0000313" key="6">
    <source>
        <dbReference type="Proteomes" id="UP000054007"/>
    </source>
</evidence>
<dbReference type="Proteomes" id="UP000054007">
    <property type="component" value="Unassembled WGS sequence"/>
</dbReference>
<dbReference type="InterPro" id="IPR037505">
    <property type="entry name" value="pH-resp_palC"/>
</dbReference>
<feature type="compositionally biased region" description="Gly residues" evidence="3">
    <location>
        <begin position="445"/>
        <end position="461"/>
    </location>
</feature>
<dbReference type="PANTHER" id="PTHR40463">
    <property type="entry name" value="PH-RESPONSE REGULATOR PROTEIN PALC"/>
    <property type="match status" value="1"/>
</dbReference>
<dbReference type="PROSITE" id="PS51180">
    <property type="entry name" value="BRO1"/>
    <property type="match status" value="1"/>
</dbReference>
<name>A0A0D7BGW6_9AGAR</name>
<keyword evidence="6" id="KW-1185">Reference proteome</keyword>
<evidence type="ECO:0000256" key="1">
    <source>
        <dbReference type="ARBA" id="ARBA00010997"/>
    </source>
</evidence>
<evidence type="ECO:0000256" key="3">
    <source>
        <dbReference type="SAM" id="MobiDB-lite"/>
    </source>
</evidence>
<accession>A0A0D7BGW6</accession>
<evidence type="ECO:0000259" key="4">
    <source>
        <dbReference type="PROSITE" id="PS51180"/>
    </source>
</evidence>
<protein>
    <recommendedName>
        <fullName evidence="2">pH-response regulator protein palC</fullName>
    </recommendedName>
</protein>
<dbReference type="AlphaFoldDB" id="A0A0D7BGW6"/>
<gene>
    <name evidence="5" type="ORF">CYLTODRAFT_350629</name>
</gene>
<reference evidence="5 6" key="1">
    <citation type="journal article" date="2015" name="Fungal Genet. Biol.">
        <title>Evolution of novel wood decay mechanisms in Agaricales revealed by the genome sequences of Fistulina hepatica and Cylindrobasidium torrendii.</title>
        <authorList>
            <person name="Floudas D."/>
            <person name="Held B.W."/>
            <person name="Riley R."/>
            <person name="Nagy L.G."/>
            <person name="Koehler G."/>
            <person name="Ransdell A.S."/>
            <person name="Younus H."/>
            <person name="Chow J."/>
            <person name="Chiniquy J."/>
            <person name="Lipzen A."/>
            <person name="Tritt A."/>
            <person name="Sun H."/>
            <person name="Haridas S."/>
            <person name="LaButti K."/>
            <person name="Ohm R.A."/>
            <person name="Kues U."/>
            <person name="Blanchette R.A."/>
            <person name="Grigoriev I.V."/>
            <person name="Minto R.E."/>
            <person name="Hibbett D.S."/>
        </authorList>
    </citation>
    <scope>NUCLEOTIDE SEQUENCE [LARGE SCALE GENOMIC DNA]</scope>
    <source>
        <strain evidence="5 6">FP15055 ss-10</strain>
    </source>
</reference>
<feature type="domain" description="BRO1" evidence="4">
    <location>
        <begin position="11"/>
        <end position="477"/>
    </location>
</feature>
<evidence type="ECO:0000313" key="5">
    <source>
        <dbReference type="EMBL" id="KIY68896.1"/>
    </source>
</evidence>
<dbReference type="STRING" id="1314674.A0A0D7BGW6"/>
<comment type="similarity">
    <text evidence="1">Belongs to the palC family.</text>
</comment>
<sequence length="477" mass="49327">MSSPSSTPSLPLNWYEYELPTTGAISFGDLCTDMSAEKVYGRHIAAATQSRATVRGVLKEARKAGQAEKGGGRDYLRVALDDYIPRLRALIQCVAHDEVALTTEPVFSWRSTLSTHLLSTSSPRVSLPSLHADYVSVLLSYAYALSNLAWTSASSASSSSSQASAASQTSSTATPDEKLTHAVTFLCRASGVFASIAGSALPEWAGSRTGGLVGLALPVDYTTEVAEALAKIALADAQSLAIHKLLLRAAHHSGGAPLPKTHPAPALLAKLHLECAEMYGAARGLVKSTSGEVKPAVRRNLGERAAVHRVWGLMWLGVDAGEAGRGGEAVGFLGWAKGEAASLSHVTATASSGDSAADKKSLGISKKTKGGEAGKRIDLFLGQYTKANDTLYFESVLGRKELQARVPAGRVAVAAKPYVPPTPGFGPGSVEFERRQAGDALHESSGGGSGSGSGSGGGENKAGGEEVGQYAGAGAYF</sequence>
<dbReference type="Pfam" id="PF03097">
    <property type="entry name" value="BRO1"/>
    <property type="match status" value="1"/>
</dbReference>
<dbReference type="GO" id="GO:0071467">
    <property type="term" value="P:cellular response to pH"/>
    <property type="evidence" value="ECO:0007669"/>
    <property type="project" value="InterPro"/>
</dbReference>
<dbReference type="InterPro" id="IPR004328">
    <property type="entry name" value="BRO1_dom"/>
</dbReference>
<dbReference type="PANTHER" id="PTHR40463:SF1">
    <property type="entry name" value="PH-RESPONSE REGULATOR PROTEIN PALC"/>
    <property type="match status" value="1"/>
</dbReference>
<dbReference type="SMART" id="SM01041">
    <property type="entry name" value="BRO1"/>
    <property type="match status" value="1"/>
</dbReference>
<proteinExistence type="inferred from homology"/>